<dbReference type="Gene3D" id="1.20.1270.90">
    <property type="entry name" value="AF1782-like"/>
    <property type="match status" value="1"/>
</dbReference>
<dbReference type="EMBL" id="VGJJ01000005">
    <property type="protein sequence ID" value="MBM3281981.1"/>
    <property type="molecule type" value="Genomic_DNA"/>
</dbReference>
<accession>A0A8T4C6E5</accession>
<comment type="caution">
    <text evidence="2">The sequence shown here is derived from an EMBL/GenBank/DDBJ whole genome shotgun (WGS) entry which is preliminary data.</text>
</comment>
<dbReference type="AlphaFoldDB" id="A0A8T4C6E5"/>
<dbReference type="InterPro" id="IPR036809">
    <property type="entry name" value="AF1782-like_sf"/>
</dbReference>
<organism evidence="2 3">
    <name type="scientific">Candidatus Iainarchaeum sp</name>
    <dbReference type="NCBI Taxonomy" id="3101447"/>
    <lineage>
        <taxon>Archaea</taxon>
        <taxon>Candidatus Iainarchaeota</taxon>
        <taxon>Candidatus Iainarchaeia</taxon>
        <taxon>Candidatus Iainarchaeales</taxon>
        <taxon>Candidatus Iainarchaeaceae</taxon>
        <taxon>Candidatus Iainarchaeum</taxon>
    </lineage>
</organism>
<feature type="domain" description="DUF357" evidence="1">
    <location>
        <begin position="29"/>
        <end position="101"/>
    </location>
</feature>
<dbReference type="SUPFAM" id="SSF158372">
    <property type="entry name" value="AF1782-like"/>
    <property type="match status" value="1"/>
</dbReference>
<proteinExistence type="predicted"/>
<protein>
    <submittedName>
        <fullName evidence="2">DUF357 domain-containing protein</fullName>
    </submittedName>
</protein>
<dbReference type="Pfam" id="PF04010">
    <property type="entry name" value="DUF357"/>
    <property type="match status" value="1"/>
</dbReference>
<evidence type="ECO:0000313" key="3">
    <source>
        <dbReference type="Proteomes" id="UP000774699"/>
    </source>
</evidence>
<dbReference type="Proteomes" id="UP000774699">
    <property type="component" value="Unassembled WGS sequence"/>
</dbReference>
<evidence type="ECO:0000259" key="1">
    <source>
        <dbReference type="Pfam" id="PF04010"/>
    </source>
</evidence>
<gene>
    <name evidence="2" type="ORF">FJY86_01400</name>
</gene>
<name>A0A8T4C6E5_9ARCH</name>
<evidence type="ECO:0000313" key="2">
    <source>
        <dbReference type="EMBL" id="MBM3281981.1"/>
    </source>
</evidence>
<reference evidence="2" key="1">
    <citation type="submission" date="2019-03" db="EMBL/GenBank/DDBJ databases">
        <title>Lake Tanganyika Metagenome-Assembled Genomes (MAGs).</title>
        <authorList>
            <person name="Tran P."/>
        </authorList>
    </citation>
    <scope>NUCLEOTIDE SEQUENCE</scope>
    <source>
        <strain evidence="2">M_DeepCast_50m_m2_156</strain>
    </source>
</reference>
<sequence length="113" mass="12856">MVKKTKTNAKQMPTRSTELNNQLVARVTRYHTITKQALEKIGMKARRGTREYDIAMDFLSMAKNYFNDAAHFEKNGELLLALAAYSYAHAWMDAGVRAGILDGKEDDRLFTLP</sequence>
<dbReference type="InterPro" id="IPR023140">
    <property type="entry name" value="DUF357"/>
</dbReference>